<evidence type="ECO:0000256" key="4">
    <source>
        <dbReference type="ARBA" id="ARBA00022692"/>
    </source>
</evidence>
<comment type="subcellular location">
    <subcellularLocation>
        <location evidence="1">Cell membrane</location>
        <topology evidence="1">Multi-pass membrane protein</topology>
    </subcellularLocation>
</comment>
<dbReference type="SUPFAM" id="SSF53850">
    <property type="entry name" value="Periplasmic binding protein-like II"/>
    <property type="match status" value="1"/>
</dbReference>
<evidence type="ECO:0000256" key="8">
    <source>
        <dbReference type="ARBA" id="ARBA00023180"/>
    </source>
</evidence>
<dbReference type="PANTHER" id="PTHR42643:SF24">
    <property type="entry name" value="IONOTROPIC RECEPTOR 60A"/>
    <property type="match status" value="1"/>
</dbReference>
<evidence type="ECO:0000256" key="1">
    <source>
        <dbReference type="ARBA" id="ARBA00004651"/>
    </source>
</evidence>
<keyword evidence="4 9" id="KW-0812">Transmembrane</keyword>
<dbReference type="GO" id="GO:0015276">
    <property type="term" value="F:ligand-gated monoatomic ion channel activity"/>
    <property type="evidence" value="ECO:0007669"/>
    <property type="project" value="InterPro"/>
</dbReference>
<evidence type="ECO:0000256" key="5">
    <source>
        <dbReference type="ARBA" id="ARBA00022989"/>
    </source>
</evidence>
<keyword evidence="5 9" id="KW-1133">Transmembrane helix</keyword>
<dbReference type="PANTHER" id="PTHR42643">
    <property type="entry name" value="IONOTROPIC RECEPTOR 20A-RELATED"/>
    <property type="match status" value="1"/>
</dbReference>
<keyword evidence="3" id="KW-1003">Cell membrane</keyword>
<dbReference type="GO" id="GO:0050906">
    <property type="term" value="P:detection of stimulus involved in sensory perception"/>
    <property type="evidence" value="ECO:0007669"/>
    <property type="project" value="UniProtKB-ARBA"/>
</dbReference>
<keyword evidence="13" id="KW-1185">Reference proteome</keyword>
<evidence type="ECO:0000256" key="9">
    <source>
        <dbReference type="SAM" id="Phobius"/>
    </source>
</evidence>
<dbReference type="InterPro" id="IPR001320">
    <property type="entry name" value="Iontro_rcpt_C"/>
</dbReference>
<feature type="domain" description="Ionotropic glutamate receptor C-terminal" evidence="11">
    <location>
        <begin position="147"/>
        <end position="430"/>
    </location>
</feature>
<dbReference type="EMBL" id="CAKKLH010000338">
    <property type="protein sequence ID" value="CAH0113368.1"/>
    <property type="molecule type" value="Genomic_DNA"/>
</dbReference>
<reference evidence="12" key="1">
    <citation type="submission" date="2021-11" db="EMBL/GenBank/DDBJ databases">
        <authorList>
            <person name="Schell T."/>
        </authorList>
    </citation>
    <scope>NUCLEOTIDE SEQUENCE</scope>
    <source>
        <strain evidence="12">M5</strain>
    </source>
</reference>
<dbReference type="AlphaFoldDB" id="A0A8J2WRW8"/>
<sequence length="458" mass="52211">MEFLTLPKLLIWFIVSICGSSTSSTWNNLNGQHLRVIWPRWHGNPKGLSGPLKGGVALEYLSTRLNFTYEMIRVTENRLEPPENGRGLFNYLWDQQCDFLIQDVVPTFQRNKLVDLTSYWIYDHFTFLIPVPDETANLNAVLKPFQWPVWLGLGVSVVCVITVLNLIQRFLDDRSTIETRAENTKKRQRKPISLRHREFVISRIKDYRIPLRLVAGVWILAAFVFIQAYTSILFTYVVKPVNQPLISSVNDVVDNLDIKLFIKIAGTPDNILSASFQITNSKNITGLNLKLREKLNSNPNSRCILVSDCIGSITPGSRNVFLDANIYHKDAIRENFKKTGKCNLQIAKAIFMPVYGTFALAKNSPYTKSINQGLLELQQIGLIDFWDLWFRPMPPQCSGNIHGNKMPDKKHKPLSLKNLTGAFLVIAVGLSLSLLVFLIEKIISISKIHRSRTRTNQQ</sequence>
<evidence type="ECO:0000313" key="13">
    <source>
        <dbReference type="Proteomes" id="UP000789390"/>
    </source>
</evidence>
<feature type="chain" id="PRO_5035314631" description="Ionotropic glutamate receptor C-terminal domain-containing protein" evidence="10">
    <location>
        <begin position="25"/>
        <end position="458"/>
    </location>
</feature>
<gene>
    <name evidence="12" type="ORF">DGAL_LOCUS17262</name>
</gene>
<dbReference type="InterPro" id="IPR052192">
    <property type="entry name" value="Insect_Ionotropic_Sensory_Rcpt"/>
</dbReference>
<evidence type="ECO:0000256" key="3">
    <source>
        <dbReference type="ARBA" id="ARBA00022475"/>
    </source>
</evidence>
<organism evidence="12 13">
    <name type="scientific">Daphnia galeata</name>
    <dbReference type="NCBI Taxonomy" id="27404"/>
    <lineage>
        <taxon>Eukaryota</taxon>
        <taxon>Metazoa</taxon>
        <taxon>Ecdysozoa</taxon>
        <taxon>Arthropoda</taxon>
        <taxon>Crustacea</taxon>
        <taxon>Branchiopoda</taxon>
        <taxon>Diplostraca</taxon>
        <taxon>Cladocera</taxon>
        <taxon>Anomopoda</taxon>
        <taxon>Daphniidae</taxon>
        <taxon>Daphnia</taxon>
    </lineage>
</organism>
<dbReference type="Gene3D" id="1.10.287.70">
    <property type="match status" value="1"/>
</dbReference>
<evidence type="ECO:0000256" key="2">
    <source>
        <dbReference type="ARBA" id="ARBA00008685"/>
    </source>
</evidence>
<comment type="caution">
    <text evidence="12">The sequence shown here is derived from an EMBL/GenBank/DDBJ whole genome shotgun (WGS) entry which is preliminary data.</text>
</comment>
<feature type="signal peptide" evidence="10">
    <location>
        <begin position="1"/>
        <end position="24"/>
    </location>
</feature>
<feature type="transmembrane region" description="Helical" evidence="9">
    <location>
        <begin position="147"/>
        <end position="167"/>
    </location>
</feature>
<name>A0A8J2WRW8_9CRUS</name>
<keyword evidence="10" id="KW-0732">Signal</keyword>
<keyword evidence="7" id="KW-0675">Receptor</keyword>
<proteinExistence type="inferred from homology"/>
<evidence type="ECO:0000313" key="12">
    <source>
        <dbReference type="EMBL" id="CAH0113368.1"/>
    </source>
</evidence>
<dbReference type="Pfam" id="PF00060">
    <property type="entry name" value="Lig_chan"/>
    <property type="match status" value="1"/>
</dbReference>
<keyword evidence="8" id="KW-0325">Glycoprotein</keyword>
<keyword evidence="6 9" id="KW-0472">Membrane</keyword>
<dbReference type="Proteomes" id="UP000789390">
    <property type="component" value="Unassembled WGS sequence"/>
</dbReference>
<dbReference type="GO" id="GO:0005886">
    <property type="term" value="C:plasma membrane"/>
    <property type="evidence" value="ECO:0007669"/>
    <property type="project" value="UniProtKB-SubCell"/>
</dbReference>
<evidence type="ECO:0000256" key="6">
    <source>
        <dbReference type="ARBA" id="ARBA00023136"/>
    </source>
</evidence>
<comment type="similarity">
    <text evidence="2">Belongs to the glutamate-gated ion channel (TC 1.A.10.1) family.</text>
</comment>
<protein>
    <recommendedName>
        <fullName evidence="11">Ionotropic glutamate receptor C-terminal domain-containing protein</fullName>
    </recommendedName>
</protein>
<accession>A0A8J2WRW8</accession>
<evidence type="ECO:0000256" key="7">
    <source>
        <dbReference type="ARBA" id="ARBA00023170"/>
    </source>
</evidence>
<evidence type="ECO:0000259" key="11">
    <source>
        <dbReference type="Pfam" id="PF00060"/>
    </source>
</evidence>
<evidence type="ECO:0000256" key="10">
    <source>
        <dbReference type="SAM" id="SignalP"/>
    </source>
</evidence>
<dbReference type="OrthoDB" id="6373307at2759"/>
<feature type="transmembrane region" description="Helical" evidence="9">
    <location>
        <begin position="419"/>
        <end position="439"/>
    </location>
</feature>
<feature type="transmembrane region" description="Helical" evidence="9">
    <location>
        <begin position="213"/>
        <end position="238"/>
    </location>
</feature>